<dbReference type="InterPro" id="IPR023393">
    <property type="entry name" value="START-like_dom_sf"/>
</dbReference>
<dbReference type="InterPro" id="IPR019587">
    <property type="entry name" value="Polyketide_cyclase/dehydratase"/>
</dbReference>
<evidence type="ECO:0000313" key="1">
    <source>
        <dbReference type="EMBL" id="KAK6927337.1"/>
    </source>
</evidence>
<dbReference type="AlphaFoldDB" id="A0AAN8VDK9"/>
<comment type="caution">
    <text evidence="1">The sequence shown here is derived from an EMBL/GenBank/DDBJ whole genome shotgun (WGS) entry which is preliminary data.</text>
</comment>
<proteinExistence type="predicted"/>
<dbReference type="Gene3D" id="3.30.530.20">
    <property type="match status" value="1"/>
</dbReference>
<dbReference type="EMBL" id="JBAMMX010000014">
    <property type="protein sequence ID" value="KAK6927337.1"/>
    <property type="molecule type" value="Genomic_DNA"/>
</dbReference>
<dbReference type="FunFam" id="3.30.530.20:FF:000064">
    <property type="entry name" value="Lachrymatory-factor synthase"/>
    <property type="match status" value="1"/>
</dbReference>
<keyword evidence="2" id="KW-1185">Reference proteome</keyword>
<dbReference type="PANTHER" id="PTHR33789:SF15">
    <property type="entry name" value="LACHRYMATORY-FACTOR SYNTHASE"/>
    <property type="match status" value="1"/>
</dbReference>
<name>A0AAN8VDK9_9MAGN</name>
<dbReference type="SUPFAM" id="SSF55961">
    <property type="entry name" value="Bet v1-like"/>
    <property type="match status" value="1"/>
</dbReference>
<gene>
    <name evidence="1" type="ORF">RJ641_005928</name>
</gene>
<accession>A0AAN8VDK9</accession>
<sequence>MVKDFFNLHRYFPTLTTCYGVLGSNGEPGCIRYCAGSSMQSYDQDSMIGWSRERLLSVDHDDKSITYEIVDCNIGFKSYVSTVRIIPGVGDQDGCMIEWIFTVDPVENWRLEDLVMKSEVGLRSMGKKMEEIVAHQKTNQTVAPCVRVFCLSAHENKI</sequence>
<dbReference type="Proteomes" id="UP001370490">
    <property type="component" value="Unassembled WGS sequence"/>
</dbReference>
<protein>
    <submittedName>
        <fullName evidence="1">Polyketide cyclase/dehydrase</fullName>
    </submittedName>
</protein>
<dbReference type="PANTHER" id="PTHR33789">
    <property type="entry name" value="LACHRYMATORY-FACTOR SYNTHASE"/>
    <property type="match status" value="1"/>
</dbReference>
<organism evidence="1 2">
    <name type="scientific">Dillenia turbinata</name>
    <dbReference type="NCBI Taxonomy" id="194707"/>
    <lineage>
        <taxon>Eukaryota</taxon>
        <taxon>Viridiplantae</taxon>
        <taxon>Streptophyta</taxon>
        <taxon>Embryophyta</taxon>
        <taxon>Tracheophyta</taxon>
        <taxon>Spermatophyta</taxon>
        <taxon>Magnoliopsida</taxon>
        <taxon>eudicotyledons</taxon>
        <taxon>Gunneridae</taxon>
        <taxon>Pentapetalae</taxon>
        <taxon>Dilleniales</taxon>
        <taxon>Dilleniaceae</taxon>
        <taxon>Dillenia</taxon>
    </lineage>
</organism>
<dbReference type="Pfam" id="PF10604">
    <property type="entry name" value="Polyketide_cyc2"/>
    <property type="match status" value="1"/>
</dbReference>
<dbReference type="CDD" id="cd07821">
    <property type="entry name" value="PYR_PYL_RCAR_like"/>
    <property type="match status" value="1"/>
</dbReference>
<reference evidence="1 2" key="1">
    <citation type="submission" date="2023-12" db="EMBL/GenBank/DDBJ databases">
        <title>A high-quality genome assembly for Dillenia turbinata (Dilleniales).</title>
        <authorList>
            <person name="Chanderbali A."/>
        </authorList>
    </citation>
    <scope>NUCLEOTIDE SEQUENCE [LARGE SCALE GENOMIC DNA]</scope>
    <source>
        <strain evidence="1">LSX21</strain>
        <tissue evidence="1">Leaf</tissue>
    </source>
</reference>
<dbReference type="GO" id="GO:0004864">
    <property type="term" value="F:protein phosphatase inhibitor activity"/>
    <property type="evidence" value="ECO:0007669"/>
    <property type="project" value="UniProtKB-ARBA"/>
</dbReference>
<dbReference type="InterPro" id="IPR053249">
    <property type="entry name" value="LFS"/>
</dbReference>
<evidence type="ECO:0000313" key="2">
    <source>
        <dbReference type="Proteomes" id="UP001370490"/>
    </source>
</evidence>